<dbReference type="Proteomes" id="UP000260136">
    <property type="component" value="Chromosome"/>
</dbReference>
<name>A0A3B0PPC5_MYCGL</name>
<accession>A0A3B0PPC5</accession>
<dbReference type="EMBL" id="LS991952">
    <property type="protein sequence ID" value="SYV95504.1"/>
    <property type="molecule type" value="Genomic_DNA"/>
</dbReference>
<sequence length="32" mass="3851">MVADQYPNFAATTNFVNYYLYNNKNTQKPSFW</sequence>
<evidence type="ECO:0000313" key="1">
    <source>
        <dbReference type="EMBL" id="SYV95504.1"/>
    </source>
</evidence>
<dbReference type="AlphaFoldDB" id="A0A3B0PPC5"/>
<protein>
    <submittedName>
        <fullName evidence="1">Uncharacterized protein</fullName>
    </submittedName>
</protein>
<organism evidence="1 2">
    <name type="scientific">Mycoplasmoides gallisepticum</name>
    <name type="common">Mycoplasma gallisepticum</name>
    <dbReference type="NCBI Taxonomy" id="2096"/>
    <lineage>
        <taxon>Bacteria</taxon>
        <taxon>Bacillati</taxon>
        <taxon>Mycoplasmatota</taxon>
        <taxon>Mycoplasmoidales</taxon>
        <taxon>Mycoplasmoidaceae</taxon>
        <taxon>Mycoplasmoides</taxon>
    </lineage>
</organism>
<feature type="non-terminal residue" evidence="1">
    <location>
        <position position="32"/>
    </location>
</feature>
<gene>
    <name evidence="1" type="ORF">NCTC10115_01443</name>
</gene>
<reference evidence="2" key="1">
    <citation type="submission" date="2018-06" db="EMBL/GenBank/DDBJ databases">
        <authorList>
            <consortium name="Pathogen Informatics"/>
        </authorList>
    </citation>
    <scope>NUCLEOTIDE SEQUENCE [LARGE SCALE GENOMIC DNA]</scope>
    <source>
        <strain evidence="2">NCTC10115</strain>
    </source>
</reference>
<proteinExistence type="predicted"/>
<evidence type="ECO:0000313" key="2">
    <source>
        <dbReference type="Proteomes" id="UP000260136"/>
    </source>
</evidence>